<evidence type="ECO:0000313" key="12">
    <source>
        <dbReference type="Proteomes" id="UP000199496"/>
    </source>
</evidence>
<dbReference type="STRING" id="867345.SAMN05421693_11433"/>
<dbReference type="CDD" id="cd00071">
    <property type="entry name" value="GMPK"/>
    <property type="match status" value="1"/>
</dbReference>
<evidence type="ECO:0000256" key="8">
    <source>
        <dbReference type="ARBA" id="ARBA00030128"/>
    </source>
</evidence>
<dbReference type="OrthoDB" id="9808150at2"/>
<dbReference type="Proteomes" id="UP000199496">
    <property type="component" value="Unassembled WGS sequence"/>
</dbReference>
<dbReference type="InterPro" id="IPR008144">
    <property type="entry name" value="Guanylate_kin-like_dom"/>
</dbReference>
<dbReference type="FunFam" id="3.30.63.10:FF:000002">
    <property type="entry name" value="Guanylate kinase 1"/>
    <property type="match status" value="1"/>
</dbReference>
<dbReference type="GO" id="GO:0005524">
    <property type="term" value="F:ATP binding"/>
    <property type="evidence" value="ECO:0007669"/>
    <property type="project" value="UniProtKB-UniRule"/>
</dbReference>
<dbReference type="Pfam" id="PF00625">
    <property type="entry name" value="Guanylate_kin"/>
    <property type="match status" value="1"/>
</dbReference>
<keyword evidence="5 9" id="KW-0547">Nucleotide-binding</keyword>
<comment type="function">
    <text evidence="9">Essential for recycling GMP and indirectly, cGMP.</text>
</comment>
<gene>
    <name evidence="9" type="primary">gmk</name>
    <name evidence="11" type="ORF">SAMN05421693_11433</name>
</gene>
<dbReference type="Gene3D" id="3.40.50.300">
    <property type="entry name" value="P-loop containing nucleotide triphosphate hydrolases"/>
    <property type="match status" value="1"/>
</dbReference>
<accession>A0A1H9CKB1</accession>
<evidence type="ECO:0000256" key="6">
    <source>
        <dbReference type="ARBA" id="ARBA00022777"/>
    </source>
</evidence>
<dbReference type="SMART" id="SM00072">
    <property type="entry name" value="GuKc"/>
    <property type="match status" value="1"/>
</dbReference>
<evidence type="ECO:0000256" key="1">
    <source>
        <dbReference type="ARBA" id="ARBA00005790"/>
    </source>
</evidence>
<reference evidence="11 12" key="1">
    <citation type="submission" date="2016-10" db="EMBL/GenBank/DDBJ databases">
        <authorList>
            <person name="de Groot N.N."/>
        </authorList>
    </citation>
    <scope>NUCLEOTIDE SEQUENCE [LARGE SCALE GENOMIC DNA]</scope>
    <source>
        <strain evidence="11 12">B7-7</strain>
    </source>
</reference>
<keyword evidence="4 9" id="KW-0808">Transferase</keyword>
<proteinExistence type="inferred from homology"/>
<dbReference type="EMBL" id="FOFO01000014">
    <property type="protein sequence ID" value="SEQ01660.1"/>
    <property type="molecule type" value="Genomic_DNA"/>
</dbReference>
<dbReference type="RefSeq" id="WP_090206455.1">
    <property type="nucleotide sequence ID" value="NZ_FOFO01000014.1"/>
</dbReference>
<keyword evidence="12" id="KW-1185">Reference proteome</keyword>
<comment type="catalytic activity">
    <reaction evidence="9">
        <text>GMP + ATP = GDP + ADP</text>
        <dbReference type="Rhea" id="RHEA:20780"/>
        <dbReference type="ChEBI" id="CHEBI:30616"/>
        <dbReference type="ChEBI" id="CHEBI:58115"/>
        <dbReference type="ChEBI" id="CHEBI:58189"/>
        <dbReference type="ChEBI" id="CHEBI:456216"/>
        <dbReference type="EC" id="2.7.4.8"/>
    </reaction>
</comment>
<keyword evidence="9" id="KW-0963">Cytoplasm</keyword>
<keyword evidence="7 9" id="KW-0067">ATP-binding</keyword>
<dbReference type="SUPFAM" id="SSF52540">
    <property type="entry name" value="P-loop containing nucleoside triphosphate hydrolases"/>
    <property type="match status" value="1"/>
</dbReference>
<dbReference type="InterPro" id="IPR027417">
    <property type="entry name" value="P-loop_NTPase"/>
</dbReference>
<dbReference type="InterPro" id="IPR020590">
    <property type="entry name" value="Guanylate_kinase_CS"/>
</dbReference>
<dbReference type="HAMAP" id="MF_00328">
    <property type="entry name" value="Guanylate_kinase"/>
    <property type="match status" value="1"/>
</dbReference>
<dbReference type="GO" id="GO:0004385">
    <property type="term" value="F:GMP kinase activity"/>
    <property type="evidence" value="ECO:0007669"/>
    <property type="project" value="UniProtKB-UniRule"/>
</dbReference>
<evidence type="ECO:0000256" key="3">
    <source>
        <dbReference type="ARBA" id="ARBA00016296"/>
    </source>
</evidence>
<evidence type="ECO:0000256" key="7">
    <source>
        <dbReference type="ARBA" id="ARBA00022840"/>
    </source>
</evidence>
<comment type="subcellular location">
    <subcellularLocation>
        <location evidence="9">Cytoplasm</location>
    </subcellularLocation>
</comment>
<dbReference type="PROSITE" id="PS50052">
    <property type="entry name" value="GUANYLATE_KINASE_2"/>
    <property type="match status" value="1"/>
</dbReference>
<name>A0A1H9CKB1_9GAMM</name>
<evidence type="ECO:0000256" key="9">
    <source>
        <dbReference type="HAMAP-Rule" id="MF_00328"/>
    </source>
</evidence>
<dbReference type="GO" id="GO:0005829">
    <property type="term" value="C:cytosol"/>
    <property type="evidence" value="ECO:0007669"/>
    <property type="project" value="TreeGrafter"/>
</dbReference>
<dbReference type="PANTHER" id="PTHR23117:SF13">
    <property type="entry name" value="GUANYLATE KINASE"/>
    <property type="match status" value="1"/>
</dbReference>
<evidence type="ECO:0000256" key="2">
    <source>
        <dbReference type="ARBA" id="ARBA00012961"/>
    </source>
</evidence>
<evidence type="ECO:0000259" key="10">
    <source>
        <dbReference type="PROSITE" id="PS50052"/>
    </source>
</evidence>
<evidence type="ECO:0000313" key="11">
    <source>
        <dbReference type="EMBL" id="SEQ01660.1"/>
    </source>
</evidence>
<dbReference type="NCBIfam" id="TIGR03263">
    <property type="entry name" value="guanyl_kin"/>
    <property type="match status" value="1"/>
</dbReference>
<feature type="domain" description="Guanylate kinase-like" evidence="10">
    <location>
        <begin position="4"/>
        <end position="182"/>
    </location>
</feature>
<sequence>MVKGTLFIVSAPSGAGKTSLVAALLEARPDLVVSISHTTRAPRQGEVDGVHYHFVNAERFLGMIEDNAFLEHARVFDHYYGTSRAAVEAELNQGRDVILEIDWQGAQQVRRQLSDSQSIFIIPPTRDALRTRLQARGKDSSAVIERRMQDAVKEMTHYVEYDYLVVNDRFEEALADLQAIFVANRLRMWPQHHSKRALLSELLASRPLNP</sequence>
<feature type="binding site" evidence="9">
    <location>
        <begin position="11"/>
        <end position="18"/>
    </location>
    <ligand>
        <name>ATP</name>
        <dbReference type="ChEBI" id="CHEBI:30616"/>
    </ligand>
</feature>
<dbReference type="PROSITE" id="PS00856">
    <property type="entry name" value="GUANYLATE_KINASE_1"/>
    <property type="match status" value="1"/>
</dbReference>
<comment type="similarity">
    <text evidence="1 9">Belongs to the guanylate kinase family.</text>
</comment>
<dbReference type="InterPro" id="IPR008145">
    <property type="entry name" value="GK/Ca_channel_bsu"/>
</dbReference>
<organism evidence="11 12">
    <name type="scientific">Ectothiorhodospira magna</name>
    <dbReference type="NCBI Taxonomy" id="867345"/>
    <lineage>
        <taxon>Bacteria</taxon>
        <taxon>Pseudomonadati</taxon>
        <taxon>Pseudomonadota</taxon>
        <taxon>Gammaproteobacteria</taxon>
        <taxon>Chromatiales</taxon>
        <taxon>Ectothiorhodospiraceae</taxon>
        <taxon>Ectothiorhodospira</taxon>
    </lineage>
</organism>
<dbReference type="AlphaFoldDB" id="A0A1H9CKB1"/>
<evidence type="ECO:0000256" key="5">
    <source>
        <dbReference type="ARBA" id="ARBA00022741"/>
    </source>
</evidence>
<dbReference type="PANTHER" id="PTHR23117">
    <property type="entry name" value="GUANYLATE KINASE-RELATED"/>
    <property type="match status" value="1"/>
</dbReference>
<protein>
    <recommendedName>
        <fullName evidence="3 9">Guanylate kinase</fullName>
        <ecNumber evidence="2 9">2.7.4.8</ecNumber>
    </recommendedName>
    <alternativeName>
        <fullName evidence="8 9">GMP kinase</fullName>
    </alternativeName>
</protein>
<dbReference type="InterPro" id="IPR017665">
    <property type="entry name" value="Guanylate_kinase"/>
</dbReference>
<dbReference type="Gene3D" id="3.30.63.10">
    <property type="entry name" value="Guanylate Kinase phosphate binding domain"/>
    <property type="match status" value="1"/>
</dbReference>
<keyword evidence="6 9" id="KW-0418">Kinase</keyword>
<evidence type="ECO:0000256" key="4">
    <source>
        <dbReference type="ARBA" id="ARBA00022679"/>
    </source>
</evidence>
<dbReference type="EC" id="2.7.4.8" evidence="2 9"/>